<proteinExistence type="predicted"/>
<name>A0A1D2N1B8_ORCCI</name>
<comment type="caution">
    <text evidence="1">The sequence shown here is derived from an EMBL/GenBank/DDBJ whole genome shotgun (WGS) entry which is preliminary data.</text>
</comment>
<keyword evidence="2" id="KW-1185">Reference proteome</keyword>
<accession>A0A1D2N1B8</accession>
<reference evidence="1 2" key="1">
    <citation type="journal article" date="2016" name="Genome Biol. Evol.">
        <title>Gene Family Evolution Reflects Adaptation to Soil Environmental Stressors in the Genome of the Collembolan Orchesella cincta.</title>
        <authorList>
            <person name="Faddeeva-Vakhrusheva A."/>
            <person name="Derks M.F."/>
            <person name="Anvar S.Y."/>
            <person name="Agamennone V."/>
            <person name="Suring W."/>
            <person name="Smit S."/>
            <person name="van Straalen N.M."/>
            <person name="Roelofs D."/>
        </authorList>
    </citation>
    <scope>NUCLEOTIDE SEQUENCE [LARGE SCALE GENOMIC DNA]</scope>
    <source>
        <tissue evidence="1">Mixed pool</tissue>
    </source>
</reference>
<evidence type="ECO:0000313" key="1">
    <source>
        <dbReference type="EMBL" id="ODM99020.1"/>
    </source>
</evidence>
<sequence>MGGLQQDMGGEVDRIFVDRITNVQVVYSVAKDCVKLPHILDKRKHYQHIYIFATYLQSK</sequence>
<gene>
    <name evidence="1" type="ORF">Ocin01_07682</name>
</gene>
<dbReference type="EMBL" id="LJIJ01000304">
    <property type="protein sequence ID" value="ODM99020.1"/>
    <property type="molecule type" value="Genomic_DNA"/>
</dbReference>
<protein>
    <submittedName>
        <fullName evidence="1">Uncharacterized protein</fullName>
    </submittedName>
</protein>
<evidence type="ECO:0000313" key="2">
    <source>
        <dbReference type="Proteomes" id="UP000094527"/>
    </source>
</evidence>
<dbReference type="AlphaFoldDB" id="A0A1D2N1B8"/>
<dbReference type="Proteomes" id="UP000094527">
    <property type="component" value="Unassembled WGS sequence"/>
</dbReference>
<organism evidence="1 2">
    <name type="scientific">Orchesella cincta</name>
    <name type="common">Springtail</name>
    <name type="synonym">Podura cincta</name>
    <dbReference type="NCBI Taxonomy" id="48709"/>
    <lineage>
        <taxon>Eukaryota</taxon>
        <taxon>Metazoa</taxon>
        <taxon>Ecdysozoa</taxon>
        <taxon>Arthropoda</taxon>
        <taxon>Hexapoda</taxon>
        <taxon>Collembola</taxon>
        <taxon>Entomobryomorpha</taxon>
        <taxon>Entomobryoidea</taxon>
        <taxon>Orchesellidae</taxon>
        <taxon>Orchesellinae</taxon>
        <taxon>Orchesella</taxon>
    </lineage>
</organism>